<gene>
    <name evidence="2" type="ORF">MTY_1353</name>
</gene>
<protein>
    <submittedName>
        <fullName evidence="2">Uncharacterized protein</fullName>
    </submittedName>
</protein>
<evidence type="ECO:0000313" key="2">
    <source>
        <dbReference type="EMBL" id="GAF26016.1"/>
    </source>
</evidence>
<dbReference type="Proteomes" id="UP000063718">
    <property type="component" value="Unassembled WGS sequence"/>
</dbReference>
<keyword evidence="1" id="KW-1133">Transmembrane helix</keyword>
<evidence type="ECO:0000256" key="1">
    <source>
        <dbReference type="SAM" id="Phobius"/>
    </source>
</evidence>
<name>A0A0S6UF74_NEOTH</name>
<accession>A0A0S6UF74</accession>
<organism evidence="2">
    <name type="scientific">Moorella thermoacetica Y72</name>
    <dbReference type="NCBI Taxonomy" id="1325331"/>
    <lineage>
        <taxon>Bacteria</taxon>
        <taxon>Bacillati</taxon>
        <taxon>Bacillota</taxon>
        <taxon>Clostridia</taxon>
        <taxon>Neomoorellales</taxon>
        <taxon>Neomoorellaceae</taxon>
        <taxon>Neomoorella</taxon>
    </lineage>
</organism>
<feature type="transmembrane region" description="Helical" evidence="1">
    <location>
        <begin position="236"/>
        <end position="258"/>
    </location>
</feature>
<keyword evidence="1" id="KW-0812">Transmembrane</keyword>
<reference evidence="2" key="1">
    <citation type="journal article" date="2014" name="Gene">
        <title>Genome-guided analysis of transformation efficiency and carbon dioxide assimilation by Moorella thermoacetica Y72.</title>
        <authorList>
            <person name="Tsukahara K."/>
            <person name="Kita A."/>
            <person name="Nakashimada Y."/>
            <person name="Hoshino T."/>
            <person name="Murakami K."/>
        </authorList>
    </citation>
    <scope>NUCLEOTIDE SEQUENCE [LARGE SCALE GENOMIC DNA]</scope>
    <source>
        <strain evidence="2">Y72</strain>
    </source>
</reference>
<proteinExistence type="predicted"/>
<dbReference type="EMBL" id="DF238840">
    <property type="protein sequence ID" value="GAF26016.1"/>
    <property type="molecule type" value="Genomic_DNA"/>
</dbReference>
<sequence>MLRGIILHVLAVGGDFGGLYAFIEENPYMGLTKEIPFGPHFLNGGYRAGCGGLLHGDLDLAGQGLGGGAGGHFRAPLVRFILQLAGSLARYGHGRHLIHILRLDGYGGIGLLGQIAKADQGLPFHLSRPLAGCGGLLHGDLDLAGQGLGGGAGGHFRAPLVRFALQLAGSLARYGHGRHLIHILRLDGYGGIGLLSKIAKADQGLPFHLLRPLRGYGFFYRFAGFINHQFHIGLRFGSFVIIVGNHLMIGLFVLQGFAPVNYRAIVVFNRNGAEIVLGVNIGPFQFLQQGGIPGRGLVHSLLIVHLHHLACGILIENDTGGCCERHGAEHERQHQGQCQNAQRFLPVHLRSLPFFIKVPAR</sequence>
<dbReference type="AlphaFoldDB" id="A0A0S6UF74"/>
<keyword evidence="1" id="KW-0472">Membrane</keyword>